<gene>
    <name evidence="1" type="ORF">UFOPK2625_01083</name>
</gene>
<protein>
    <submittedName>
        <fullName evidence="1">Unannotated protein</fullName>
    </submittedName>
</protein>
<accession>A0A6J6QKJ8</accession>
<dbReference type="AlphaFoldDB" id="A0A6J6QKJ8"/>
<organism evidence="1">
    <name type="scientific">freshwater metagenome</name>
    <dbReference type="NCBI Taxonomy" id="449393"/>
    <lineage>
        <taxon>unclassified sequences</taxon>
        <taxon>metagenomes</taxon>
        <taxon>ecological metagenomes</taxon>
    </lineage>
</organism>
<proteinExistence type="predicted"/>
<sequence>MASLRGSVREKPGALGTPCFSSKFKCLLQWAGTGCPRRREVHPFGEHGDIHGQQLTAREGLKCRVIGGLILVARDTQSGPALLGVLV</sequence>
<name>A0A6J6QKJ8_9ZZZZ</name>
<dbReference type="EMBL" id="CAEZXZ010000173">
    <property type="protein sequence ID" value="CAB4712361.1"/>
    <property type="molecule type" value="Genomic_DNA"/>
</dbReference>
<reference evidence="1" key="1">
    <citation type="submission" date="2020-05" db="EMBL/GenBank/DDBJ databases">
        <authorList>
            <person name="Chiriac C."/>
            <person name="Salcher M."/>
            <person name="Ghai R."/>
            <person name="Kavagutti S V."/>
        </authorList>
    </citation>
    <scope>NUCLEOTIDE SEQUENCE</scope>
</reference>
<evidence type="ECO:0000313" key="1">
    <source>
        <dbReference type="EMBL" id="CAB4712361.1"/>
    </source>
</evidence>